<dbReference type="PANTHER" id="PTHR11908">
    <property type="entry name" value="XANTHINE DEHYDROGENASE"/>
    <property type="match status" value="1"/>
</dbReference>
<organism evidence="4 5">
    <name type="scientific">Hungatella hathewayi</name>
    <dbReference type="NCBI Taxonomy" id="154046"/>
    <lineage>
        <taxon>Bacteria</taxon>
        <taxon>Bacillati</taxon>
        <taxon>Bacillota</taxon>
        <taxon>Clostridia</taxon>
        <taxon>Lachnospirales</taxon>
        <taxon>Lachnospiraceae</taxon>
        <taxon>Hungatella</taxon>
    </lineage>
</organism>
<name>A0A174FSQ7_9FIRM</name>
<dbReference type="InterPro" id="IPR008274">
    <property type="entry name" value="AldOxase/xan_DH_MoCoBD1"/>
</dbReference>
<dbReference type="InterPro" id="IPR036856">
    <property type="entry name" value="Ald_Oxase/Xan_DH_a/b_sf"/>
</dbReference>
<reference evidence="4 5" key="1">
    <citation type="submission" date="2015-09" db="EMBL/GenBank/DDBJ databases">
        <authorList>
            <consortium name="Pathogen Informatics"/>
        </authorList>
    </citation>
    <scope>NUCLEOTIDE SEQUENCE [LARGE SCALE GENOMIC DNA]</scope>
    <source>
        <strain evidence="4 5">2789STDY5608850</strain>
    </source>
</reference>
<keyword evidence="2 4" id="KW-0560">Oxidoreductase</keyword>
<dbReference type="SUPFAM" id="SSF54665">
    <property type="entry name" value="CO dehydrogenase molybdoprotein N-domain-like"/>
    <property type="match status" value="1"/>
</dbReference>
<dbReference type="SMART" id="SM01008">
    <property type="entry name" value="Ald_Xan_dh_C"/>
    <property type="match status" value="1"/>
</dbReference>
<feature type="domain" description="Aldehyde oxidase/xanthine dehydrogenase a/b hammerhead" evidence="3">
    <location>
        <begin position="21"/>
        <end position="135"/>
    </location>
</feature>
<dbReference type="Pfam" id="PF20256">
    <property type="entry name" value="MoCoBD_2"/>
    <property type="match status" value="1"/>
</dbReference>
<dbReference type="Proteomes" id="UP000095651">
    <property type="component" value="Unassembled WGS sequence"/>
</dbReference>
<evidence type="ECO:0000313" key="5">
    <source>
        <dbReference type="Proteomes" id="UP000095651"/>
    </source>
</evidence>
<dbReference type="GO" id="GO:0016491">
    <property type="term" value="F:oxidoreductase activity"/>
    <property type="evidence" value="ECO:0007669"/>
    <property type="project" value="UniProtKB-KW"/>
</dbReference>
<dbReference type="Gene3D" id="3.30.365.10">
    <property type="entry name" value="Aldehyde oxidase/xanthine dehydrogenase, molybdopterin binding domain"/>
    <property type="match status" value="4"/>
</dbReference>
<dbReference type="EMBL" id="CYZE01000007">
    <property type="protein sequence ID" value="CUO53253.1"/>
    <property type="molecule type" value="Genomic_DNA"/>
</dbReference>
<evidence type="ECO:0000256" key="1">
    <source>
        <dbReference type="ARBA" id="ARBA00022505"/>
    </source>
</evidence>
<dbReference type="SUPFAM" id="SSF56003">
    <property type="entry name" value="Molybdenum cofactor-binding domain"/>
    <property type="match status" value="1"/>
</dbReference>
<evidence type="ECO:0000259" key="3">
    <source>
        <dbReference type="SMART" id="SM01008"/>
    </source>
</evidence>
<dbReference type="AlphaFoldDB" id="A0A174FSQ7"/>
<protein>
    <submittedName>
        <fullName evidence="4">Xanthine dehydrogenase</fullName>
        <ecNumber evidence="4">1.3.7.9</ecNumber>
    </submittedName>
</protein>
<dbReference type="InterPro" id="IPR046867">
    <property type="entry name" value="AldOxase/xan_DH_MoCoBD2"/>
</dbReference>
<gene>
    <name evidence="4" type="primary">hcrA_1</name>
    <name evidence="4" type="ORF">ERS852407_03128</name>
</gene>
<dbReference type="InterPro" id="IPR016208">
    <property type="entry name" value="Ald_Oxase/xanthine_DH-like"/>
</dbReference>
<dbReference type="InterPro" id="IPR000674">
    <property type="entry name" value="Ald_Oxase/Xan_DH_a/b"/>
</dbReference>
<dbReference type="InterPro" id="IPR037165">
    <property type="entry name" value="AldOxase/xan_DH_Mopterin-bd_sf"/>
</dbReference>
<dbReference type="GO" id="GO:0005506">
    <property type="term" value="F:iron ion binding"/>
    <property type="evidence" value="ECO:0007669"/>
    <property type="project" value="InterPro"/>
</dbReference>
<proteinExistence type="predicted"/>
<dbReference type="PANTHER" id="PTHR11908:SF132">
    <property type="entry name" value="ALDEHYDE OXIDASE 1-RELATED"/>
    <property type="match status" value="1"/>
</dbReference>
<dbReference type="EC" id="1.3.7.9" evidence="4"/>
<dbReference type="Pfam" id="PF01315">
    <property type="entry name" value="Ald_Xan_dh_C"/>
    <property type="match status" value="1"/>
</dbReference>
<evidence type="ECO:0000313" key="4">
    <source>
        <dbReference type="EMBL" id="CUO53253.1"/>
    </source>
</evidence>
<dbReference type="RefSeq" id="WP_055656547.1">
    <property type="nucleotide sequence ID" value="NZ_CABIXC010000007.1"/>
</dbReference>
<sequence length="756" mass="81114">MKMEGEIGKPLPRIDALEKATGVAAFTTDLKLPGMLYAKVLRSPFPHARILSIDTAEAEKLPGVRAVATYKNTTECCFNSSCSEANPPAVPVEDEQIFNRELRYVGDEVAAVAADTEETAKRALELIRVEYEELPAVFDPLEAMKPEAPAVHPCFIGNNIAGMAKLPMGDLEKGFAESDIILEEQFKLPVAKHCQLETQAAVADYSASGHLTVWSTTQSPHPLKNLLAKLFGMPASRVRVLNPPYIGGAFGSHVGMSGKAEPIAAALAMLAGKPVRFVYDRKEDFIASTTRHSGYITVKLGAKRDGSFQALYLNAVLNTGGYANAGPDVTAVLGVTNISIYQIPNVFYDGLCVYTNTTTAGAMRGFGNPQGNFAVESVVDMMAERLGMDPVELRLKNVMTPYAPWLPPYPCATCGLAECMEKGAQKIGWADRDSLLKNPGHGKARGIGMAAGTHVSNSWPFAVEFDNAYLAVMEDGSANLAVGVPDMGQGIATTLSQVAASSLGIPMDQVSIVFGDTASTPYDIGSHASRTLYSAGTAVEAAGRDAKQKILEFAAEQLKAEPETLTLENGMILADGEHRMTIGEAAHQIHRANRQIIGIGQTVPFNAPPWHAHFAEVEVDMETGQIEVLHLAAAHDVGRAINPDIVEGQIHGSVLQGIGYALSEQIVYDKKGRQAQDSFHKYYLPTMLETPDIDVILVETNEPSGPFGAKGVGECGLVPTAAAIANAVYHATGIRFHEIPITEEKMLEAIKKKEKE</sequence>
<evidence type="ECO:0000256" key="2">
    <source>
        <dbReference type="ARBA" id="ARBA00023002"/>
    </source>
</evidence>
<dbReference type="Gene3D" id="3.90.1170.50">
    <property type="entry name" value="Aldehyde oxidase/xanthine dehydrogenase, a/b hammerhead"/>
    <property type="match status" value="1"/>
</dbReference>
<keyword evidence="1" id="KW-0500">Molybdenum</keyword>
<accession>A0A174FSQ7</accession>
<dbReference type="Pfam" id="PF02738">
    <property type="entry name" value="MoCoBD_1"/>
    <property type="match status" value="1"/>
</dbReference>